<evidence type="ECO:0000313" key="2">
    <source>
        <dbReference type="Proteomes" id="UP000281553"/>
    </source>
</evidence>
<gene>
    <name evidence="1" type="ORF">DILT_LOCUS494</name>
</gene>
<keyword evidence="2" id="KW-1185">Reference proteome</keyword>
<organism evidence="1 2">
    <name type="scientific">Dibothriocephalus latus</name>
    <name type="common">Fish tapeworm</name>
    <name type="synonym">Diphyllobothrium latum</name>
    <dbReference type="NCBI Taxonomy" id="60516"/>
    <lineage>
        <taxon>Eukaryota</taxon>
        <taxon>Metazoa</taxon>
        <taxon>Spiralia</taxon>
        <taxon>Lophotrochozoa</taxon>
        <taxon>Platyhelminthes</taxon>
        <taxon>Cestoda</taxon>
        <taxon>Eucestoda</taxon>
        <taxon>Diphyllobothriidea</taxon>
        <taxon>Diphyllobothriidae</taxon>
        <taxon>Dibothriocephalus</taxon>
    </lineage>
</organism>
<proteinExistence type="predicted"/>
<name>A0A3P6PU90_DIBLA</name>
<sequence>MLGEGCLAKGDTKLTLGTGSFLNSNLGSKTIPPPKGTLCHQFSVNNLGSFSRLRIREKVCNKQLTVLNVQENQYSCDVFSDWQDCQSRLVGVTCFSSFGCVWSRALILA</sequence>
<dbReference type="Gene3D" id="3.30.420.40">
    <property type="match status" value="1"/>
</dbReference>
<reference evidence="1 2" key="1">
    <citation type="submission" date="2018-11" db="EMBL/GenBank/DDBJ databases">
        <authorList>
            <consortium name="Pathogen Informatics"/>
        </authorList>
    </citation>
    <scope>NUCLEOTIDE SEQUENCE [LARGE SCALE GENOMIC DNA]</scope>
</reference>
<dbReference type="OrthoDB" id="6278781at2759"/>
<dbReference type="EMBL" id="UYRU01002105">
    <property type="protein sequence ID" value="VDK33393.1"/>
    <property type="molecule type" value="Genomic_DNA"/>
</dbReference>
<accession>A0A3P6PU90</accession>
<dbReference type="AlphaFoldDB" id="A0A3P6PU90"/>
<protein>
    <submittedName>
        <fullName evidence="1">Uncharacterized protein</fullName>
    </submittedName>
</protein>
<evidence type="ECO:0000313" key="1">
    <source>
        <dbReference type="EMBL" id="VDK33393.1"/>
    </source>
</evidence>
<dbReference type="Proteomes" id="UP000281553">
    <property type="component" value="Unassembled WGS sequence"/>
</dbReference>